<dbReference type="EMBL" id="MN328420">
    <property type="protein sequence ID" value="QGU18298.1"/>
    <property type="molecule type" value="Genomic_DNA"/>
</dbReference>
<organism evidence="3">
    <name type="scientific">Plasmopara viticola</name>
    <name type="common">Downy mildew of grapevine</name>
    <name type="synonym">Botrytis viticola</name>
    <dbReference type="NCBI Taxonomy" id="143451"/>
    <lineage>
        <taxon>Eukaryota</taxon>
        <taxon>Sar</taxon>
        <taxon>Stramenopiles</taxon>
        <taxon>Oomycota</taxon>
        <taxon>Peronosporomycetes</taxon>
        <taxon>Peronosporales</taxon>
        <taxon>Peronosporaceae</taxon>
        <taxon>Plasmopara</taxon>
    </lineage>
</organism>
<reference evidence="3" key="1">
    <citation type="submission" date="2019-08" db="EMBL/GenBank/DDBJ databases">
        <authorList>
            <person name="Chen T."/>
        </authorList>
    </citation>
    <scope>NUCLEOTIDE SEQUENCE</scope>
    <source>
        <strain evidence="3">YL</strain>
    </source>
</reference>
<dbReference type="AlphaFoldDB" id="A0A650F644"/>
<proteinExistence type="predicted"/>
<sequence>MRGTLTTALLLAASSQIAAKSNQVKTHHLSHQVVKTPDKMNTKASSRRFLLNHRKQRVDLALTAADESRTIEKAVPSAVHSITDSSGALGATRDAVREMLDLNAFPKEVIRSEIDLNFPPSEPSALLTEASNIPQRNHASTSTASEIAVSSSRTSNQRTAKTLANLDMSHKAMTPISISKKRFKKPAALRATRSKKSIRNDLLTAIVDPIYTMYLEHLKTKALGLDPTEKETKALLNMYIESTVSPLSVSQTLSNLMRKMKVEDMNLFTTKLGTNVISTLSSLASLKVPPESLKQIQRPLVWYASLVRWRAMYREFIKFFMDKSDEITKSLPDVEFPGRGRSVAVNAVLLAELEKDMRLAARDWRIAQLAKESQRIMAKSGLEKETAAAVQKAIEQFLENEYQLLSAPLAASHT</sequence>
<evidence type="ECO:0000256" key="2">
    <source>
        <dbReference type="SAM" id="SignalP"/>
    </source>
</evidence>
<keyword evidence="2" id="KW-0732">Signal</keyword>
<accession>A0A650F644</accession>
<name>A0A650F644_PLAVT</name>
<evidence type="ECO:0000256" key="1">
    <source>
        <dbReference type="SAM" id="MobiDB-lite"/>
    </source>
</evidence>
<feature type="signal peptide" evidence="2">
    <location>
        <begin position="1"/>
        <end position="19"/>
    </location>
</feature>
<evidence type="ECO:0000313" key="3">
    <source>
        <dbReference type="EMBL" id="QGU18298.1"/>
    </source>
</evidence>
<protein>
    <submittedName>
        <fullName evidence="3">Putative RxLR effector</fullName>
    </submittedName>
</protein>
<feature type="region of interest" description="Disordered" evidence="1">
    <location>
        <begin position="130"/>
        <end position="158"/>
    </location>
</feature>
<feature type="chain" id="PRO_5024828215" evidence="2">
    <location>
        <begin position="20"/>
        <end position="414"/>
    </location>
</feature>